<protein>
    <submittedName>
        <fullName evidence="2">Uncharacterized protein</fullName>
    </submittedName>
</protein>
<dbReference type="Gene3D" id="2.10.70.10">
    <property type="entry name" value="Complement Module, domain 1"/>
    <property type="match status" value="1"/>
</dbReference>
<evidence type="ECO:0000313" key="2">
    <source>
        <dbReference type="Ensembl" id="ENSACOP00000013611.1"/>
    </source>
</evidence>
<keyword evidence="3" id="KW-1185">Reference proteome</keyword>
<dbReference type="AlphaFoldDB" id="A0A8B9FUD5"/>
<evidence type="ECO:0000256" key="1">
    <source>
        <dbReference type="SAM" id="SignalP"/>
    </source>
</evidence>
<organism evidence="2 3">
    <name type="scientific">Amazona collaria</name>
    <name type="common">yellow-billed parrot</name>
    <dbReference type="NCBI Taxonomy" id="241587"/>
    <lineage>
        <taxon>Eukaryota</taxon>
        <taxon>Metazoa</taxon>
        <taxon>Chordata</taxon>
        <taxon>Craniata</taxon>
        <taxon>Vertebrata</taxon>
        <taxon>Euteleostomi</taxon>
        <taxon>Archelosauria</taxon>
        <taxon>Archosauria</taxon>
        <taxon>Dinosauria</taxon>
        <taxon>Saurischia</taxon>
        <taxon>Theropoda</taxon>
        <taxon>Coelurosauria</taxon>
        <taxon>Aves</taxon>
        <taxon>Neognathae</taxon>
        <taxon>Neoaves</taxon>
        <taxon>Telluraves</taxon>
        <taxon>Australaves</taxon>
        <taxon>Psittaciformes</taxon>
        <taxon>Psittacidae</taxon>
        <taxon>Amazona</taxon>
    </lineage>
</organism>
<proteinExistence type="predicted"/>
<reference evidence="2" key="2">
    <citation type="submission" date="2025-09" db="UniProtKB">
        <authorList>
            <consortium name="Ensembl"/>
        </authorList>
    </citation>
    <scope>IDENTIFICATION</scope>
</reference>
<dbReference type="Ensembl" id="ENSACOT00000014092.1">
    <property type="protein sequence ID" value="ENSACOP00000013611.1"/>
    <property type="gene ID" value="ENSACOG00000009468.1"/>
</dbReference>
<keyword evidence="1" id="KW-0732">Signal</keyword>
<accession>A0A8B9FUD5</accession>
<reference evidence="2" key="1">
    <citation type="submission" date="2025-08" db="UniProtKB">
        <authorList>
            <consortium name="Ensembl"/>
        </authorList>
    </citation>
    <scope>IDENTIFICATION</scope>
</reference>
<feature type="signal peptide" evidence="1">
    <location>
        <begin position="1"/>
        <end position="19"/>
    </location>
</feature>
<sequence length="82" mass="8432">MAESQPGLFVLFLLGKVLAAGSGGSGGLEQGCAKPAEIEHGYVEHLVKYHCDPYYQLRGAGDGEAQGLGTAPKDGACPLPQC</sequence>
<evidence type="ECO:0000313" key="3">
    <source>
        <dbReference type="Proteomes" id="UP000694522"/>
    </source>
</evidence>
<name>A0A8B9FUD5_9PSIT</name>
<dbReference type="Proteomes" id="UP000694522">
    <property type="component" value="Unplaced"/>
</dbReference>
<feature type="chain" id="PRO_5034054897" evidence="1">
    <location>
        <begin position="20"/>
        <end position="82"/>
    </location>
</feature>